<evidence type="ECO:0000313" key="2">
    <source>
        <dbReference type="Proteomes" id="UP000275267"/>
    </source>
</evidence>
<dbReference type="GO" id="GO:0016866">
    <property type="term" value="F:intramolecular transferase activity"/>
    <property type="evidence" value="ECO:0007669"/>
    <property type="project" value="InterPro"/>
</dbReference>
<dbReference type="PANTHER" id="PTHR11764:SF89">
    <property type="entry name" value="TERPENE CYCLASE_MUTASE FAMILY MEMBER"/>
    <property type="match status" value="1"/>
</dbReference>
<sequence>MWRLNISEGAGAWLLTVSNFHGRQVWEFDPDAGTDQERTKHLRREFSENRFRRRESQDLLMRMQTSAQGPRLRGGVSCSCPPALSPRCEVPTPRNPPARRRGNVLTLTATPRRPACCQRGNYVLAIYCLGLVAPSPYGIGRSLPSRSNCLLQSPSC</sequence>
<dbReference type="Proteomes" id="UP000275267">
    <property type="component" value="Unassembled WGS sequence"/>
</dbReference>
<dbReference type="GO" id="GO:0016104">
    <property type="term" value="P:triterpenoid biosynthetic process"/>
    <property type="evidence" value="ECO:0007669"/>
    <property type="project" value="InterPro"/>
</dbReference>
<organism evidence="1 2">
    <name type="scientific">Panicum miliaceum</name>
    <name type="common">Proso millet</name>
    <name type="synonym">Broomcorn millet</name>
    <dbReference type="NCBI Taxonomy" id="4540"/>
    <lineage>
        <taxon>Eukaryota</taxon>
        <taxon>Viridiplantae</taxon>
        <taxon>Streptophyta</taxon>
        <taxon>Embryophyta</taxon>
        <taxon>Tracheophyta</taxon>
        <taxon>Spermatophyta</taxon>
        <taxon>Magnoliopsida</taxon>
        <taxon>Liliopsida</taxon>
        <taxon>Poales</taxon>
        <taxon>Poaceae</taxon>
        <taxon>PACMAD clade</taxon>
        <taxon>Panicoideae</taxon>
        <taxon>Panicodae</taxon>
        <taxon>Paniceae</taxon>
        <taxon>Panicinae</taxon>
        <taxon>Panicum</taxon>
        <taxon>Panicum sect. Panicum</taxon>
    </lineage>
</organism>
<protein>
    <submittedName>
        <fullName evidence="1">Uncharacterized protein</fullName>
    </submittedName>
</protein>
<name>A0A3L6P9X7_PANMI</name>
<dbReference type="EMBL" id="PQIB02000018">
    <property type="protein sequence ID" value="RLM54172.1"/>
    <property type="molecule type" value="Genomic_DNA"/>
</dbReference>
<evidence type="ECO:0000313" key="1">
    <source>
        <dbReference type="EMBL" id="RLM54172.1"/>
    </source>
</evidence>
<dbReference type="PANTHER" id="PTHR11764">
    <property type="entry name" value="TERPENE CYCLASE/MUTASE FAMILY MEMBER"/>
    <property type="match status" value="1"/>
</dbReference>
<proteinExistence type="predicted"/>
<reference evidence="2" key="1">
    <citation type="journal article" date="2019" name="Nat. Commun.">
        <title>The genome of broomcorn millet.</title>
        <authorList>
            <person name="Zou C."/>
            <person name="Miki D."/>
            <person name="Li D."/>
            <person name="Tang Q."/>
            <person name="Xiao L."/>
            <person name="Rajput S."/>
            <person name="Deng P."/>
            <person name="Jia W."/>
            <person name="Huang R."/>
            <person name="Zhang M."/>
            <person name="Sun Y."/>
            <person name="Hu J."/>
            <person name="Fu X."/>
            <person name="Schnable P.S."/>
            <person name="Li F."/>
            <person name="Zhang H."/>
            <person name="Feng B."/>
            <person name="Zhu X."/>
            <person name="Liu R."/>
            <person name="Schnable J.C."/>
            <person name="Zhu J.-K."/>
            <person name="Zhang H."/>
        </authorList>
    </citation>
    <scope>NUCLEOTIDE SEQUENCE [LARGE SCALE GENOMIC DNA]</scope>
</reference>
<dbReference type="InterPro" id="IPR018333">
    <property type="entry name" value="Squalene_cyclase"/>
</dbReference>
<comment type="caution">
    <text evidence="1">The sequence shown here is derived from an EMBL/GenBank/DDBJ whole genome shotgun (WGS) entry which is preliminary data.</text>
</comment>
<dbReference type="STRING" id="4540.A0A3L6P9X7"/>
<gene>
    <name evidence="1" type="ORF">C2845_PM10G11470</name>
</gene>
<accession>A0A3L6P9X7</accession>
<dbReference type="AlphaFoldDB" id="A0A3L6P9X7"/>
<dbReference type="OrthoDB" id="21502at2759"/>
<keyword evidence="2" id="KW-1185">Reference proteome</keyword>
<dbReference type="GO" id="GO:0005811">
    <property type="term" value="C:lipid droplet"/>
    <property type="evidence" value="ECO:0007669"/>
    <property type="project" value="InterPro"/>
</dbReference>